<proteinExistence type="predicted"/>
<reference evidence="1" key="1">
    <citation type="submission" date="2019-02" db="EMBL/GenBank/DDBJ databases">
        <authorList>
            <person name="Gruber-Vodicka R. H."/>
            <person name="Seah K. B. B."/>
        </authorList>
    </citation>
    <scope>NUCLEOTIDE SEQUENCE</scope>
    <source>
        <strain evidence="1">BECK_BZ197</strain>
        <strain evidence="3">BECK_BZ198</strain>
        <strain evidence="2">BECK_BZ199</strain>
    </source>
</reference>
<sequence>MQAEAEQITQSLLTPLERQNRELERLSELYANGALSAEMYERATKKTSETAQQMGDAFGSAFEDAILSGENFGDVLKGLQQDLARIIIRRTITAPLGNAIGDGLSGLFGGIFEGGGYTGSGARSGGVDGRGGFPAILHPNETVIDHTLGGGGNGSGGSLNITFQVNSLDPGTAASVIVANERLITGMIQSAYNRRGARGPMDVR</sequence>
<evidence type="ECO:0000313" key="1">
    <source>
        <dbReference type="EMBL" id="VFK32849.1"/>
    </source>
</evidence>
<name>A0A450XUA2_9GAMM</name>
<protein>
    <recommendedName>
        <fullName evidence="4">Phage tail tape measure protein, lambda family</fullName>
    </recommendedName>
</protein>
<dbReference type="EMBL" id="CAADFQ010000127">
    <property type="protein sequence ID" value="VFK35558.1"/>
    <property type="molecule type" value="Genomic_DNA"/>
</dbReference>
<evidence type="ECO:0000313" key="3">
    <source>
        <dbReference type="EMBL" id="VFK77392.1"/>
    </source>
</evidence>
<evidence type="ECO:0000313" key="2">
    <source>
        <dbReference type="EMBL" id="VFK35558.1"/>
    </source>
</evidence>
<accession>A0A450XUA2</accession>
<evidence type="ECO:0008006" key="4">
    <source>
        <dbReference type="Google" id="ProtNLM"/>
    </source>
</evidence>
<dbReference type="EMBL" id="CAADFO010000128">
    <property type="protein sequence ID" value="VFK32849.1"/>
    <property type="molecule type" value="Genomic_DNA"/>
</dbReference>
<organism evidence="1">
    <name type="scientific">Candidatus Kentrum sp. MB</name>
    <dbReference type="NCBI Taxonomy" id="2138164"/>
    <lineage>
        <taxon>Bacteria</taxon>
        <taxon>Pseudomonadati</taxon>
        <taxon>Pseudomonadota</taxon>
        <taxon>Gammaproteobacteria</taxon>
        <taxon>Candidatus Kentrum</taxon>
    </lineage>
</organism>
<gene>
    <name evidence="1" type="ORF">BECKMB1821G_GA0114241_11286</name>
    <name evidence="3" type="ORF">BECKMB1821H_GA0114242_11326</name>
    <name evidence="2" type="ORF">BECKMB1821I_GA0114274_11276</name>
</gene>
<dbReference type="EMBL" id="CAADGH010000132">
    <property type="protein sequence ID" value="VFK77392.1"/>
    <property type="molecule type" value="Genomic_DNA"/>
</dbReference>
<dbReference type="AlphaFoldDB" id="A0A450XUA2"/>